<name>A0A2T4H567_FUSCU</name>
<dbReference type="Proteomes" id="UP000241587">
    <property type="component" value="Unassembled WGS sequence"/>
</dbReference>
<proteinExistence type="predicted"/>
<keyword evidence="3" id="KW-1185">Reference proteome</keyword>
<dbReference type="EMBL" id="PVEM01000002">
    <property type="protein sequence ID" value="PTD10897.1"/>
    <property type="molecule type" value="Genomic_DNA"/>
</dbReference>
<dbReference type="OMA" id="WFELMNG"/>
<gene>
    <name evidence="1" type="ORF">FCULG_00011617</name>
    <name evidence="2" type="ORF">HYE67_010568</name>
</gene>
<accession>A0A2T4H567</accession>
<dbReference type="AlphaFoldDB" id="A0A2T4H567"/>
<protein>
    <submittedName>
        <fullName evidence="1">Uncharacterized protein</fullName>
    </submittedName>
</protein>
<dbReference type="OrthoDB" id="10275746at2759"/>
<reference evidence="1 3" key="1">
    <citation type="submission" date="2018-02" db="EMBL/GenBank/DDBJ databases">
        <title>Fusarium culmorum secondary metabolites in fungal-bacterial-plant interactions.</title>
        <authorList>
            <person name="Schmidt R."/>
        </authorList>
    </citation>
    <scope>NUCLEOTIDE SEQUENCE [LARGE SCALE GENOMIC DNA]</scope>
    <source>
        <strain evidence="1 3">PV</strain>
    </source>
</reference>
<dbReference type="EMBL" id="CP064750">
    <property type="protein sequence ID" value="QPC68337.1"/>
    <property type="molecule type" value="Genomic_DNA"/>
</dbReference>
<dbReference type="Proteomes" id="UP000663297">
    <property type="component" value="Chromosome 4"/>
</dbReference>
<sequence>MESRAGKKLWFELMNGLAKDISGQILPLNELGLSAPPYASGVSEFHRQTIKLSLSNAVFDIHDYYRVSIAPDATVQGGVICNDTADLARSYLINGVTVNVIFAQ</sequence>
<evidence type="ECO:0000313" key="1">
    <source>
        <dbReference type="EMBL" id="PTD10897.1"/>
    </source>
</evidence>
<evidence type="ECO:0000313" key="2">
    <source>
        <dbReference type="EMBL" id="QPC68337.1"/>
    </source>
</evidence>
<evidence type="ECO:0000313" key="3">
    <source>
        <dbReference type="Proteomes" id="UP000241587"/>
    </source>
</evidence>
<reference evidence="2" key="2">
    <citation type="submission" date="2020-11" db="EMBL/GenBank/DDBJ databases">
        <title>The chromosome-scale genome resource for two endophytic Fusarium species: F. culmorum and F. pseudograminearum.</title>
        <authorList>
            <person name="Yuan Z."/>
        </authorList>
    </citation>
    <scope>NUCLEOTIDE SEQUENCE</scope>
    <source>
        <strain evidence="2">Class2-1B</strain>
    </source>
</reference>
<organism evidence="1 3">
    <name type="scientific">Fusarium culmorum</name>
    <dbReference type="NCBI Taxonomy" id="5516"/>
    <lineage>
        <taxon>Eukaryota</taxon>
        <taxon>Fungi</taxon>
        <taxon>Dikarya</taxon>
        <taxon>Ascomycota</taxon>
        <taxon>Pezizomycotina</taxon>
        <taxon>Sordariomycetes</taxon>
        <taxon>Hypocreomycetidae</taxon>
        <taxon>Hypocreales</taxon>
        <taxon>Nectriaceae</taxon>
        <taxon>Fusarium</taxon>
    </lineage>
</organism>